<gene>
    <name evidence="2" type="ORF">H8Z77_06105</name>
</gene>
<dbReference type="Gene3D" id="3.40.630.30">
    <property type="match status" value="1"/>
</dbReference>
<name>A0ABR7IR33_9CLOT</name>
<dbReference type="Proteomes" id="UP000649151">
    <property type="component" value="Unassembled WGS sequence"/>
</dbReference>
<evidence type="ECO:0000313" key="2">
    <source>
        <dbReference type="EMBL" id="MBC5787595.1"/>
    </source>
</evidence>
<dbReference type="EMBL" id="JACOQK010000001">
    <property type="protein sequence ID" value="MBC5787595.1"/>
    <property type="molecule type" value="Genomic_DNA"/>
</dbReference>
<dbReference type="SUPFAM" id="SSF55729">
    <property type="entry name" value="Acyl-CoA N-acyltransferases (Nat)"/>
    <property type="match status" value="1"/>
</dbReference>
<dbReference type="PROSITE" id="PS51186">
    <property type="entry name" value="GNAT"/>
    <property type="match status" value="1"/>
</dbReference>
<accession>A0ABR7IR33</accession>
<dbReference type="RefSeq" id="WP_186996489.1">
    <property type="nucleotide sequence ID" value="NZ_JACOQK010000001.1"/>
</dbReference>
<evidence type="ECO:0000259" key="1">
    <source>
        <dbReference type="PROSITE" id="PS51186"/>
    </source>
</evidence>
<organism evidence="2 3">
    <name type="scientific">Clostridium facile</name>
    <dbReference type="NCBI Taxonomy" id="2763035"/>
    <lineage>
        <taxon>Bacteria</taxon>
        <taxon>Bacillati</taxon>
        <taxon>Bacillota</taxon>
        <taxon>Clostridia</taxon>
        <taxon>Eubacteriales</taxon>
        <taxon>Clostridiaceae</taxon>
        <taxon>Clostridium</taxon>
    </lineage>
</organism>
<comment type="caution">
    <text evidence="2">The sequence shown here is derived from an EMBL/GenBank/DDBJ whole genome shotgun (WGS) entry which is preliminary data.</text>
</comment>
<evidence type="ECO:0000313" key="3">
    <source>
        <dbReference type="Proteomes" id="UP000649151"/>
    </source>
</evidence>
<protein>
    <submittedName>
        <fullName evidence="2">GNAT family N-acetyltransferase</fullName>
    </submittedName>
</protein>
<feature type="domain" description="N-acetyltransferase" evidence="1">
    <location>
        <begin position="1"/>
        <end position="162"/>
    </location>
</feature>
<dbReference type="InterPro" id="IPR000182">
    <property type="entry name" value="GNAT_dom"/>
</dbReference>
<dbReference type="CDD" id="cd04301">
    <property type="entry name" value="NAT_SF"/>
    <property type="match status" value="1"/>
</dbReference>
<sequence>MIEFATKQDIPALQAIWMACFSDPDSYIQSYYEHRGEVAKTLIMRESDGTVSSMLDMIDITLVSNGNRYPAFYIYAASTLPEYQGRRYMHSLIEYACDFAAREGKVASLLIPQTKSLVDFYEKQDFTTPILIGQKEYPAKSTASILSPLSEQEFVQMKLEYERNHSSYLEHSPEMIALIYQQVKIAGGFVTKIETETTSSYAVYYKEKRKLWVQEISSQEESLENDLSAICEFADVKKAEVSFPGNTRLYGLARILRPCDIDWTKFYMNTMLD</sequence>
<keyword evidence="3" id="KW-1185">Reference proteome</keyword>
<dbReference type="PROSITE" id="PS51257">
    <property type="entry name" value="PROKAR_LIPOPROTEIN"/>
    <property type="match status" value="1"/>
</dbReference>
<dbReference type="InterPro" id="IPR016181">
    <property type="entry name" value="Acyl_CoA_acyltransferase"/>
</dbReference>
<reference evidence="2 3" key="1">
    <citation type="submission" date="2020-08" db="EMBL/GenBank/DDBJ databases">
        <title>Genome public.</title>
        <authorList>
            <person name="Liu C."/>
            <person name="Sun Q."/>
        </authorList>
    </citation>
    <scope>NUCLEOTIDE SEQUENCE [LARGE SCALE GENOMIC DNA]</scope>
    <source>
        <strain evidence="2 3">NSJ-27</strain>
    </source>
</reference>
<dbReference type="Pfam" id="PF13527">
    <property type="entry name" value="Acetyltransf_9"/>
    <property type="match status" value="1"/>
</dbReference>
<proteinExistence type="predicted"/>